<dbReference type="Pfam" id="PF12679">
    <property type="entry name" value="ABC2_membrane_2"/>
    <property type="match status" value="1"/>
</dbReference>
<reference evidence="3" key="1">
    <citation type="submission" date="2023-03" db="EMBL/GenBank/DDBJ databases">
        <title>Andean soil-derived lignocellulolytic bacterial consortium as a source of novel taxa and putative plastic-active enzymes.</title>
        <authorList>
            <person name="Diaz-Garcia L."/>
            <person name="Chuvochina M."/>
            <person name="Feuerriegel G."/>
            <person name="Bunk B."/>
            <person name="Sproer C."/>
            <person name="Streit W.R."/>
            <person name="Rodriguez L.M."/>
            <person name="Overmann J."/>
            <person name="Jimenez D.J."/>
        </authorList>
    </citation>
    <scope>NUCLEOTIDE SEQUENCE</scope>
    <source>
        <strain evidence="3">MAG 7</strain>
    </source>
</reference>
<feature type="transmembrane region" description="Helical" evidence="1">
    <location>
        <begin position="150"/>
        <end position="168"/>
    </location>
</feature>
<proteinExistence type="predicted"/>
<dbReference type="GO" id="GO:0005886">
    <property type="term" value="C:plasma membrane"/>
    <property type="evidence" value="ECO:0007669"/>
    <property type="project" value="UniProtKB-SubCell"/>
</dbReference>
<dbReference type="PANTHER" id="PTHR37305:SF1">
    <property type="entry name" value="MEMBRANE PROTEIN"/>
    <property type="match status" value="1"/>
</dbReference>
<dbReference type="AlphaFoldDB" id="A0AAJ6BFI1"/>
<keyword evidence="1" id="KW-0472">Membrane</keyword>
<feature type="transmembrane region" description="Helical" evidence="1">
    <location>
        <begin position="232"/>
        <end position="250"/>
    </location>
</feature>
<feature type="domain" description="ABC-type uncharacterised transport system" evidence="2">
    <location>
        <begin position="455"/>
        <end position="732"/>
    </location>
</feature>
<name>A0AAJ6BFI1_9BACT</name>
<sequence>MNVIFKIAKTELRTLFYSPIAWFLMIVFLIQCGIVYLGQLDTVTRNIEMSGSTGEFFTSVTGWVFLNPNGLFGSIMRNLYLYMPLLTMSLISRELSSGTIKLLYSSPVKVLEIVLGKYMAMIVYSLVLVAILGFFLVAGMSHIQHPETGMLLSAMFGFYLLLLAYSAIGLFMSCLTSYQVVAAISTFVMIGILSYIGQLWQDVDFVRELTYFLAINGRTQKMLAGLITTKDVLYFIIIVYIFLGLSIFKIKSGMESRPLAVRAGRYLVVVTSALFIGYFSSIPGFIGYWDTTRNQSNTLTPRVQQIVKELGDEPLEVTAYANLLDNFFYLGSPTAYNSNQARWEPYQRFKHTIDLRIVRYYDSLPGPLMKRYPGKTVKEVAEQFAKSRDIDLDDLLTPDQIRKIEDLKREDNRYVMKLKWKDRTTFLRVFNDMSVWPSETEVAAALQRLQHADLPKIAFVNGDLEREIDKSGDRDYRILTNTPTFRYSLINQGFDVLSVSLESQDIPANISALVLADPRIDLQPVTLNKLKTYIASGGNLLIAGEPGKQSVLNPLLLELGVQLSEGTIIQASRNDAPNFVSAYVQKEAAPFYQLLEKSIEDSLRLTMPGAAALTWASIGPFSAIPLVNTHPRTSWNRTSPLDLETMINARISFNDKDEDLDPGRGGTRFMAPGTGDQPRLTRRDSLGTVIFSATDGDVKGPFTTVVGLQRIVNGKEQRIVVAGDADFLSNKEISRQGTANFVFSTSLFRWMSGGEFPIETSRPAAKDKKVNTTIDKVKFLRIIYLWVMPGLLVGIAAFLLIRRKRK</sequence>
<organism evidence="3 4">
    <name type="scientific">Candidatus Pseudobacter hemicellulosilyticus</name>
    <dbReference type="NCBI Taxonomy" id="3121375"/>
    <lineage>
        <taxon>Bacteria</taxon>
        <taxon>Pseudomonadati</taxon>
        <taxon>Bacteroidota</taxon>
        <taxon>Chitinophagia</taxon>
        <taxon>Chitinophagales</taxon>
        <taxon>Chitinophagaceae</taxon>
        <taxon>Pseudobacter</taxon>
    </lineage>
</organism>
<dbReference type="EMBL" id="CP119311">
    <property type="protein sequence ID" value="WEK33724.1"/>
    <property type="molecule type" value="Genomic_DNA"/>
</dbReference>
<protein>
    <submittedName>
        <fullName evidence="3">Gldg family protein</fullName>
    </submittedName>
</protein>
<dbReference type="GO" id="GO:0140359">
    <property type="term" value="F:ABC-type transporter activity"/>
    <property type="evidence" value="ECO:0007669"/>
    <property type="project" value="InterPro"/>
</dbReference>
<keyword evidence="1" id="KW-0812">Transmembrane</keyword>
<feature type="transmembrane region" description="Helical" evidence="1">
    <location>
        <begin position="783"/>
        <end position="801"/>
    </location>
</feature>
<dbReference type="Pfam" id="PF09822">
    <property type="entry name" value="ABC_transp_aux"/>
    <property type="match status" value="1"/>
</dbReference>
<keyword evidence="1" id="KW-1133">Transmembrane helix</keyword>
<gene>
    <name evidence="3" type="ORF">P0Y53_14630</name>
</gene>
<dbReference type="PANTHER" id="PTHR37305">
    <property type="entry name" value="INTEGRAL MEMBRANE PROTEIN-RELATED"/>
    <property type="match status" value="1"/>
</dbReference>
<evidence type="ECO:0000256" key="1">
    <source>
        <dbReference type="SAM" id="Phobius"/>
    </source>
</evidence>
<dbReference type="InterPro" id="IPR019196">
    <property type="entry name" value="ABC_transp_unknown"/>
</dbReference>
<evidence type="ECO:0000313" key="4">
    <source>
        <dbReference type="Proteomes" id="UP001220610"/>
    </source>
</evidence>
<feature type="transmembrane region" description="Helical" evidence="1">
    <location>
        <begin position="118"/>
        <end position="138"/>
    </location>
</feature>
<accession>A0AAJ6BFI1</accession>
<evidence type="ECO:0000259" key="2">
    <source>
        <dbReference type="Pfam" id="PF09822"/>
    </source>
</evidence>
<evidence type="ECO:0000313" key="3">
    <source>
        <dbReference type="EMBL" id="WEK33724.1"/>
    </source>
</evidence>
<feature type="transmembrane region" description="Helical" evidence="1">
    <location>
        <begin position="266"/>
        <end position="289"/>
    </location>
</feature>
<dbReference type="Proteomes" id="UP001220610">
    <property type="component" value="Chromosome"/>
</dbReference>
<feature type="transmembrane region" description="Helical" evidence="1">
    <location>
        <begin position="180"/>
        <end position="200"/>
    </location>
</feature>
<feature type="transmembrane region" description="Helical" evidence="1">
    <location>
        <begin position="20"/>
        <end position="40"/>
    </location>
</feature>